<dbReference type="Pfam" id="PF02682">
    <property type="entry name" value="CT_C_D"/>
    <property type="match status" value="1"/>
</dbReference>
<keyword evidence="7" id="KW-1185">Reference proteome</keyword>
<accession>A0A7X9W819</accession>
<dbReference type="InterPro" id="IPR010016">
    <property type="entry name" value="PxpB"/>
</dbReference>
<dbReference type="GO" id="GO:0017168">
    <property type="term" value="F:5-oxoprolinase (ATP-hydrolyzing) activity"/>
    <property type="evidence" value="ECO:0007669"/>
    <property type="project" value="UniProtKB-EC"/>
</dbReference>
<dbReference type="SMART" id="SM00796">
    <property type="entry name" value="AHS1"/>
    <property type="match status" value="1"/>
</dbReference>
<dbReference type="GO" id="GO:0005524">
    <property type="term" value="F:ATP binding"/>
    <property type="evidence" value="ECO:0007669"/>
    <property type="project" value="UniProtKB-KW"/>
</dbReference>
<evidence type="ECO:0000313" key="6">
    <source>
        <dbReference type="EMBL" id="NMK97479.1"/>
    </source>
</evidence>
<dbReference type="Gene3D" id="3.30.1360.40">
    <property type="match status" value="1"/>
</dbReference>
<dbReference type="SUPFAM" id="SSF160467">
    <property type="entry name" value="PH0987 N-terminal domain-like"/>
    <property type="match status" value="1"/>
</dbReference>
<keyword evidence="3" id="KW-0067">ATP-binding</keyword>
<evidence type="ECO:0000313" key="7">
    <source>
        <dbReference type="Proteomes" id="UP000538955"/>
    </source>
</evidence>
<sequence>METQIINEQTVMIYFDNEISESTYQLVQSTVQYIKNQNHSEITEIIPSYRAILIYFDNKRIEGNELLENLELNRLQNESDARTRNKRIIQIPVLYGEEYGPDLAEVAEHNHLTKEEVKQIHTRQPYLIYMLGFMPGFPYLGGLDERLHTPRRSEPRLKIEAGSVGIANNQTGLYPMDSPGGWQIIGRTPLKVFDLNRTPMTMYEAGDYIQFYEIDQHEYNNISEEIENGKFDIDKWVTNKDEY</sequence>
<dbReference type="Proteomes" id="UP000538955">
    <property type="component" value="Unassembled WGS sequence"/>
</dbReference>
<evidence type="ECO:0000256" key="2">
    <source>
        <dbReference type="ARBA" id="ARBA00022801"/>
    </source>
</evidence>
<dbReference type="EC" id="3.5.2.9" evidence="6"/>
<dbReference type="RefSeq" id="WP_023350166.1">
    <property type="nucleotide sequence ID" value="NZ_CBCPJN010000001.1"/>
</dbReference>
<dbReference type="Gene3D" id="2.40.100.10">
    <property type="entry name" value="Cyclophilin-like"/>
    <property type="match status" value="1"/>
</dbReference>
<protein>
    <submittedName>
        <fullName evidence="6">5-oxoprolinase subunit PxpB</fullName>
        <ecNumber evidence="6">3.5.2.9</ecNumber>
    </submittedName>
</protein>
<dbReference type="PANTHER" id="PTHR34698:SF2">
    <property type="entry name" value="5-OXOPROLINASE SUBUNIT B"/>
    <property type="match status" value="1"/>
</dbReference>
<feature type="domain" description="Carboxyltransferase" evidence="4">
    <location>
        <begin position="1"/>
        <end position="203"/>
    </location>
</feature>
<dbReference type="NCBIfam" id="TIGR00370">
    <property type="entry name" value="5-oxoprolinase subunit PxpB"/>
    <property type="match status" value="1"/>
</dbReference>
<proteinExistence type="predicted"/>
<dbReference type="EMBL" id="JABBLX010000012">
    <property type="protein sequence ID" value="NMK97479.1"/>
    <property type="molecule type" value="Genomic_DNA"/>
</dbReference>
<comment type="caution">
    <text evidence="6">The sequence shown here is derived from an EMBL/GenBank/DDBJ whole genome shotgun (WGS) entry which is preliminary data.</text>
</comment>
<dbReference type="PANTHER" id="PTHR34698">
    <property type="entry name" value="5-OXOPROLINASE SUBUNIT B"/>
    <property type="match status" value="1"/>
</dbReference>
<dbReference type="AlphaFoldDB" id="A0A7X9W819"/>
<keyword evidence="2 6" id="KW-0378">Hydrolase</keyword>
<evidence type="ECO:0000256" key="3">
    <source>
        <dbReference type="ARBA" id="ARBA00022840"/>
    </source>
</evidence>
<reference evidence="7 8" key="1">
    <citation type="submission" date="2020-04" db="EMBL/GenBank/DDBJ databases">
        <title>The Epidemiology and Molecular Characteristics of Linezolid-Resistant Staphylococcus capitis in Huashan Hospital, Shanghai.</title>
        <authorList>
            <person name="Ding L."/>
            <person name="Li P."/>
            <person name="Yang Y."/>
            <person name="Lin D."/>
            <person name="Xu X."/>
        </authorList>
    </citation>
    <scope>NUCLEOTIDE SEQUENCE [LARGE SCALE GENOMIC DNA]</scope>
    <source>
        <strain evidence="6 8">12-86</strain>
        <strain evidence="5 7">17-84</strain>
    </source>
</reference>
<dbReference type="Proteomes" id="UP000550736">
    <property type="component" value="Unassembled WGS sequence"/>
</dbReference>
<evidence type="ECO:0000313" key="5">
    <source>
        <dbReference type="EMBL" id="NMK53174.1"/>
    </source>
</evidence>
<evidence type="ECO:0000313" key="8">
    <source>
        <dbReference type="Proteomes" id="UP000550736"/>
    </source>
</evidence>
<gene>
    <name evidence="6" type="primary">pxpB</name>
    <name evidence="6" type="ORF">HHM13_05155</name>
    <name evidence="5" type="ORF">HHM24_00225</name>
</gene>
<dbReference type="InterPro" id="IPR029000">
    <property type="entry name" value="Cyclophilin-like_dom_sf"/>
</dbReference>
<name>A0A7X9W819_STACP</name>
<dbReference type="SUPFAM" id="SSF50891">
    <property type="entry name" value="Cyclophilin-like"/>
    <property type="match status" value="1"/>
</dbReference>
<dbReference type="InterPro" id="IPR003833">
    <property type="entry name" value="CT_C_D"/>
</dbReference>
<evidence type="ECO:0000256" key="1">
    <source>
        <dbReference type="ARBA" id="ARBA00022741"/>
    </source>
</evidence>
<organism evidence="6 8">
    <name type="scientific">Staphylococcus capitis</name>
    <dbReference type="NCBI Taxonomy" id="29388"/>
    <lineage>
        <taxon>Bacteria</taxon>
        <taxon>Bacillati</taxon>
        <taxon>Bacillota</taxon>
        <taxon>Bacilli</taxon>
        <taxon>Bacillales</taxon>
        <taxon>Staphylococcaceae</taxon>
        <taxon>Staphylococcus</taxon>
    </lineage>
</organism>
<keyword evidence="1" id="KW-0547">Nucleotide-binding</keyword>
<dbReference type="EMBL" id="JABBMI010000001">
    <property type="protein sequence ID" value="NMK53174.1"/>
    <property type="molecule type" value="Genomic_DNA"/>
</dbReference>
<evidence type="ECO:0000259" key="4">
    <source>
        <dbReference type="SMART" id="SM00796"/>
    </source>
</evidence>